<gene>
    <name evidence="5" type="ORF">OMP40_26975</name>
</gene>
<proteinExistence type="inferred from homology"/>
<keyword evidence="3" id="KW-0472">Membrane</keyword>
<keyword evidence="3" id="KW-1133">Transmembrane helix</keyword>
<feature type="domain" description="EamA" evidence="4">
    <location>
        <begin position="16"/>
        <end position="142"/>
    </location>
</feature>
<name>A0A9X4KXB3_9BACL</name>
<dbReference type="Gene3D" id="1.10.3730.20">
    <property type="match status" value="1"/>
</dbReference>
<evidence type="ECO:0000313" key="5">
    <source>
        <dbReference type="EMBL" id="MDG0812570.1"/>
    </source>
</evidence>
<feature type="transmembrane region" description="Helical" evidence="3">
    <location>
        <begin position="98"/>
        <end position="120"/>
    </location>
</feature>
<feature type="transmembrane region" description="Helical" evidence="3">
    <location>
        <begin position="12"/>
        <end position="30"/>
    </location>
</feature>
<protein>
    <submittedName>
        <fullName evidence="5">DMT family transporter</fullName>
    </submittedName>
</protein>
<evidence type="ECO:0000313" key="6">
    <source>
        <dbReference type="Proteomes" id="UP001153404"/>
    </source>
</evidence>
<dbReference type="PANTHER" id="PTHR22911:SF76">
    <property type="entry name" value="EAMA DOMAIN-CONTAINING PROTEIN"/>
    <property type="match status" value="1"/>
</dbReference>
<dbReference type="Pfam" id="PF00892">
    <property type="entry name" value="EamA"/>
    <property type="match status" value="1"/>
</dbReference>
<evidence type="ECO:0000259" key="4">
    <source>
        <dbReference type="Pfam" id="PF00892"/>
    </source>
</evidence>
<dbReference type="EMBL" id="JAPDIA010000008">
    <property type="protein sequence ID" value="MDG0812570.1"/>
    <property type="molecule type" value="Genomic_DNA"/>
</dbReference>
<dbReference type="AlphaFoldDB" id="A0A9X4KXB3"/>
<dbReference type="InterPro" id="IPR037185">
    <property type="entry name" value="EmrE-like"/>
</dbReference>
<comment type="caution">
    <text evidence="5">The sequence shown here is derived from an EMBL/GenBank/DDBJ whole genome shotgun (WGS) entry which is preliminary data.</text>
</comment>
<dbReference type="InterPro" id="IPR000620">
    <property type="entry name" value="EamA_dom"/>
</dbReference>
<evidence type="ECO:0000256" key="2">
    <source>
        <dbReference type="ARBA" id="ARBA00007362"/>
    </source>
</evidence>
<feature type="transmembrane region" description="Helical" evidence="3">
    <location>
        <begin position="157"/>
        <end position="174"/>
    </location>
</feature>
<dbReference type="Proteomes" id="UP001153404">
    <property type="component" value="Unassembled WGS sequence"/>
</dbReference>
<accession>A0A9X4KXB3</accession>
<evidence type="ECO:0000256" key="3">
    <source>
        <dbReference type="SAM" id="Phobius"/>
    </source>
</evidence>
<feature type="transmembrane region" description="Helical" evidence="3">
    <location>
        <begin position="73"/>
        <end position="92"/>
    </location>
</feature>
<organism evidence="5 6">
    <name type="scientific">Cohnella rhizosphaerae</name>
    <dbReference type="NCBI Taxonomy" id="1457232"/>
    <lineage>
        <taxon>Bacteria</taxon>
        <taxon>Bacillati</taxon>
        <taxon>Bacillota</taxon>
        <taxon>Bacilli</taxon>
        <taxon>Bacillales</taxon>
        <taxon>Paenibacillaceae</taxon>
        <taxon>Cohnella</taxon>
    </lineage>
</organism>
<dbReference type="SUPFAM" id="SSF103481">
    <property type="entry name" value="Multidrug resistance efflux transporter EmrE"/>
    <property type="match status" value="1"/>
</dbReference>
<keyword evidence="6" id="KW-1185">Reference proteome</keyword>
<feature type="transmembrane region" description="Helical" evidence="3">
    <location>
        <begin position="127"/>
        <end position="145"/>
    </location>
</feature>
<dbReference type="PANTHER" id="PTHR22911">
    <property type="entry name" value="ACYL-MALONYL CONDENSING ENZYME-RELATED"/>
    <property type="match status" value="1"/>
</dbReference>
<sequence length="209" mass="22381">MNPISPKPPIAPAIPLLVGMIAISFAPILVRYSDAPVSVQGMWRMLFTLALMVPFAGGKQLRALRAIKRSDWWLLLAAGFFLALHFLLWMASLSYTSIASSTLILSLEPVFVMIGAYFLFKDRLSGKALGGLAAALIGIAIVGAGDSGLSEAALKGDLLSFLGTAAVAVNMLLAKRILERVPSFFYTAWSSSRLRPFASICTMSGLART</sequence>
<reference evidence="5" key="1">
    <citation type="submission" date="2022-10" db="EMBL/GenBank/DDBJ databases">
        <title>Comparative genomic analysis of Cohnella hashimotonis sp. nov., isolated from the International Space Station.</title>
        <authorList>
            <person name="Simpson A."/>
            <person name="Venkateswaran K."/>
        </authorList>
    </citation>
    <scope>NUCLEOTIDE SEQUENCE</scope>
    <source>
        <strain evidence="5">DSM 28161</strain>
    </source>
</reference>
<keyword evidence="3" id="KW-0812">Transmembrane</keyword>
<comment type="subcellular location">
    <subcellularLocation>
        <location evidence="1">Endomembrane system</location>
        <topology evidence="1">Multi-pass membrane protein</topology>
    </subcellularLocation>
</comment>
<comment type="similarity">
    <text evidence="2">Belongs to the EamA transporter family.</text>
</comment>
<evidence type="ECO:0000256" key="1">
    <source>
        <dbReference type="ARBA" id="ARBA00004127"/>
    </source>
</evidence>
<dbReference type="GO" id="GO:0016020">
    <property type="term" value="C:membrane"/>
    <property type="evidence" value="ECO:0007669"/>
    <property type="project" value="InterPro"/>
</dbReference>
<dbReference type="RefSeq" id="WP_277535940.1">
    <property type="nucleotide sequence ID" value="NZ_JAPDIA010000008.1"/>
</dbReference>